<dbReference type="AlphaFoldDB" id="A0A6J4LKR2"/>
<proteinExistence type="predicted"/>
<feature type="region of interest" description="Disordered" evidence="1">
    <location>
        <begin position="244"/>
        <end position="275"/>
    </location>
</feature>
<evidence type="ECO:0000256" key="1">
    <source>
        <dbReference type="SAM" id="MobiDB-lite"/>
    </source>
</evidence>
<organism evidence="2">
    <name type="scientific">uncultured Frankineae bacterium</name>
    <dbReference type="NCBI Taxonomy" id="437475"/>
    <lineage>
        <taxon>Bacteria</taxon>
        <taxon>Bacillati</taxon>
        <taxon>Actinomycetota</taxon>
        <taxon>Actinomycetes</taxon>
        <taxon>Frankiales</taxon>
        <taxon>environmental samples</taxon>
    </lineage>
</organism>
<gene>
    <name evidence="2" type="ORF">AVDCRST_MAG16-1464</name>
</gene>
<feature type="region of interest" description="Disordered" evidence="1">
    <location>
        <begin position="376"/>
        <end position="400"/>
    </location>
</feature>
<reference evidence="2" key="1">
    <citation type="submission" date="2020-02" db="EMBL/GenBank/DDBJ databases">
        <authorList>
            <person name="Meier V. D."/>
        </authorList>
    </citation>
    <scope>NUCLEOTIDE SEQUENCE</scope>
    <source>
        <strain evidence="2">AVDCRST_MAG16</strain>
    </source>
</reference>
<sequence length="400" mass="41879">MGAARRDLGREDVGHVDGAVVRGAAELPHLRHRPHRQVELGKGERVARVRVDGGQGRCAGRQVVRVVQEHEAVVALRGVRHDDLRTDLADGSRQLPAQLAVSGHEAVGPAQEAAVLGAQGLRGSPLLGAPERGDVRARHRGVEAAAVAVGDAQDGDRAALRGPPRDQAAGPVVGVVGVRADDQGTGRGVHGGPLPPGEQVADVPGLVEADQAPPAVPRCGEPRDRAVVGGEPDRPLLAEHRAGCGVDGAGVGEQHGPATRVSGGDALDRVDDPRAEGDRVDVVAVEVAVHEGGPPRVAGRLELLHRDVGGVRAVELRQSVLDLGGHPERLLQRRRGRPRPSRRRAVERRHLVRSQRRDQSPGLLVAALGQLGVGRRAVGGGVDADGKGVPDQDELHGRRR</sequence>
<evidence type="ECO:0000313" key="2">
    <source>
        <dbReference type="EMBL" id="CAA9334390.1"/>
    </source>
</evidence>
<feature type="compositionally biased region" description="Basic residues" evidence="1">
    <location>
        <begin position="332"/>
        <end position="354"/>
    </location>
</feature>
<name>A0A6J4LKR2_9ACTN</name>
<feature type="compositionally biased region" description="Basic and acidic residues" evidence="1">
    <location>
        <begin position="266"/>
        <end position="275"/>
    </location>
</feature>
<feature type="compositionally biased region" description="Basic and acidic residues" evidence="1">
    <location>
        <begin position="384"/>
        <end position="400"/>
    </location>
</feature>
<protein>
    <submittedName>
        <fullName evidence="2">Uncharacterized protein</fullName>
    </submittedName>
</protein>
<dbReference type="EMBL" id="CADCUE010000128">
    <property type="protein sequence ID" value="CAA9334390.1"/>
    <property type="molecule type" value="Genomic_DNA"/>
</dbReference>
<feature type="region of interest" description="Disordered" evidence="1">
    <location>
        <begin position="332"/>
        <end position="358"/>
    </location>
</feature>
<accession>A0A6J4LKR2</accession>